<dbReference type="SUPFAM" id="SSF48403">
    <property type="entry name" value="Ankyrin repeat"/>
    <property type="match status" value="1"/>
</dbReference>
<dbReference type="CDD" id="cd00590">
    <property type="entry name" value="RRM_SF"/>
    <property type="match status" value="1"/>
</dbReference>
<dbReference type="PROSITE" id="PS50102">
    <property type="entry name" value="RRM"/>
    <property type="match status" value="2"/>
</dbReference>
<sequence>MDPSMPSPWSLPKVPRTLSTPGYPGYPGLSQMTMGFPAPALPGDASPFHPPVLLGRSLSHAMTASPMIPQIPHAPSSPSGLVHSTSHLLNFQSLMPSASHSQTSMFQPANFQFTFNAEPSTSEARQPAEPVAAPQADLALGTSASSASAAPCDSHAQAAPSQSSVHRREAQRPAVGVCQEPMNCDAQLKQCIAECRRVLEAKAAQCRSAGKKYFDPDFPSDSRSLWLNVFTSKYRRLQPGLLPASPKAMTEGRKLFVAKLPTDIREDEMEQVFSTYGPVEEAILMDQNRSNRPDERCGFVIYKSADAAQTAIQVLNNVYRFREEAPDAIHVSMARSRAKGDGKGKDGKDGKGKDGGHGGPGDRHDRGGGGGAGGAGFMGDPPGRPVYRGQEVQRGGYDRNDFDAPRGDARRYDYGPPGRYDAPRGYDPRYDAPRGPDYGPRGGGREEFRHDRGYARDDRGGYDRDFRGPDRGPDRGRDRGPDRYDRPHDRPERHERFRDRDDYDRRDRIDRGYDHRPPERDWNDRDRSSYDRGPESFDRDRFDRHEHFGPERGFARERPERQGGYDERPPGGRDGGKGGQGGAPGTKIYVGNLPTDISKQALSQVFSSYGQVEDVHIMTGRSKSGQASAFVRYYNSKDANDAILAMAQGYEIRQGDGHIVVRLADGEGPKGGRGLSPSEPLSSVTVSSWSRSKPQGEHSQVGYQGADVIAPGALGSFHLQGALAMMRSVGKDPNELIVHRDADVGIYGVRFFKDGRWIYEVLDDLLPESEQRQLSSSCNGQEWPALIEKAYAKFHGCYEAVATGAEEDAMEDLLGAGSGRFAVSDFPVWAELWQHLRSKRKRGFALAAIRRREAAGEALRLKGFEGEDDGNGLRRLQRTPRVFHRSNDIRHTKRNELRANLLPCILQVDRAPSEGVCLASDAVEEHSEKYKHYKRILSGRSEGENETQVFVEKEAFPPGWDPSWQAVEACQGLRDLVQDRSLRYRRPVEEMVNVNSDLPFRHEDAPVDLEELTNSLTIEFQNLENSWKGTKQAFTSLQIASRVPLLVKDPGGMVLETKSLPNDVHTLRLDLNPGEVRHIACNMKSRHFKGTALERRLVQLVDPERSALAALMRALKARETEARGHAAVLSDLLREVSGPLPALEEELRHRRGDAAGEERLQALLADSRRTLARLLAVADKLAPVAQPLAASLAHAIDRMALICVREVDRVAIRCHEEYEQLLQAFFESEVARKQAEDLIEKIGGRHASGDLASRLKVMENELQQQARTHAKLIDEKNSLEVALAEAESTGAGLRGRVRQLEEEILHLRRRQPAQPAWTSSEVKMPEQKRCPVKSDSETSLCEIESEDTFAEADRQGKKDRPRLEVAQPPPPAVFTVAGTAQTDTEFYFCKGDDFQAPEEISFDLHSNILQTVQRLYKMLGKYEWNAKTGSFLYRTDGSSSDEGMEGQRRPSMGRLSLLGNNRNADIRRLKVKVQEAHQQAAASQLKEQLERLRPAVKGSFDEWLAKLLKESGSDKLQAGRLPDPDKLYDAGAGAMAADLRQRAERLRLQAAELVLRKILSSGDSEPDLCVLEAAVLEARQLPGMNAELLSAAEAKLEEAQNMQQLEEKPDVLLERLFDAVNDGDLPVATRCLDANAGTSAQLSIDVTDHDGNTPLSEAACYGEVELAKFFLSRGAHPDSRNDLGRTPLWRACYNGHAEIVQLLLQSGADKSIPNNLGEEPVKHGTAATKSLIESWDPLETVRRKEALSLGPWQKATKTAATALPLAERMASPLEEMIQSGEVTWPVKIGLKELQLALIAAHDSGKVPLVIANGLEQVEQFLLYSCDGLIDGKQLIFEVFIKQSATLDEARESTMETHGSGLSLHVRLGDSACDFTNFCAPNLFPAEVFGGPARWNDEEVHRHFPDPMVCLQPEFRLVVSSRFTINEAHEHLADKLPFFQDMAIIEVDPVMEVTQGEGLRRRVKELEDSLNRLIPVADRLRQNEGDGSFWKRVMRSVKHSMTARRGSSAMRAEAVQRLNSGAKLSQINTLARLHGELALIWQMMPPKPQKLAAGTLLLRPLAPQVLQEAVRNYYLKSCNRHKQVEQAVFNLCRAVLQFAASYKVLLFAVMCDVLQPTELGGRLPIVAPEARSYLPSLEVSSLANLPFDAVHTMNEFMTALKNMRRSRTFHGAGDGSFERVCKDGGGDAGPEVEREDVLLPLPLVLAAGEIVCGRSKLTAEYFNVMLMGYSRQPRLLPRLQEEAEPSPSESPVEGSSELRSASRNSESSLASSETGEESDSKVPTKALLVSHLLAADRMRRHPEMWEETDYFVDSLWEAVMKRVNPTKVSHFSVLSNRVEIAEATVAAQVTIERFRLQVPEALVASALKEVQPGGAPFDSERRKKEGYVTKEAVEVIMHLWRQCGGAASVCCTESHALWAVLWALALERGYEVQLMGRFFDIFDESGDGSLQYDEFVNFMAHIAPAVPEADCASFFMAVAEDTSADMTQEVFINLVQRVGVSSDLDGLKSLVEARAKA</sequence>
<dbReference type="PANTHER" id="PTHR48025">
    <property type="entry name" value="OS02G0815200 PROTEIN"/>
    <property type="match status" value="1"/>
</dbReference>
<feature type="region of interest" description="Disordered" evidence="7">
    <location>
        <begin position="2239"/>
        <end position="2282"/>
    </location>
</feature>
<evidence type="ECO:0000256" key="3">
    <source>
        <dbReference type="PROSITE-ProRule" id="PRU00023"/>
    </source>
</evidence>
<dbReference type="InterPro" id="IPR050502">
    <property type="entry name" value="Euk_RNA-bind_prot"/>
</dbReference>
<evidence type="ECO:0000259" key="10">
    <source>
        <dbReference type="PROSITE" id="PS50222"/>
    </source>
</evidence>
<feature type="compositionally biased region" description="Gly residues" evidence="7">
    <location>
        <begin position="368"/>
        <end position="377"/>
    </location>
</feature>
<dbReference type="Gene3D" id="3.30.70.330">
    <property type="match status" value="2"/>
</dbReference>
<feature type="domain" description="RRM" evidence="8">
    <location>
        <begin position="253"/>
        <end position="336"/>
    </location>
</feature>
<feature type="domain" description="RRM" evidence="8">
    <location>
        <begin position="586"/>
        <end position="666"/>
    </location>
</feature>
<dbReference type="GO" id="GO:0005509">
    <property type="term" value="F:calcium ion binding"/>
    <property type="evidence" value="ECO:0007669"/>
    <property type="project" value="InterPro"/>
</dbReference>
<organism evidence="11 12">
    <name type="scientific">Symbiodinium microadriaticum</name>
    <name type="common">Dinoflagellate</name>
    <name type="synonym">Zooxanthella microadriatica</name>
    <dbReference type="NCBI Taxonomy" id="2951"/>
    <lineage>
        <taxon>Eukaryota</taxon>
        <taxon>Sar</taxon>
        <taxon>Alveolata</taxon>
        <taxon>Dinophyceae</taxon>
        <taxon>Suessiales</taxon>
        <taxon>Symbiodiniaceae</taxon>
        <taxon>Symbiodinium</taxon>
    </lineage>
</organism>
<dbReference type="InterPro" id="IPR011992">
    <property type="entry name" value="EF-hand-dom_pair"/>
</dbReference>
<feature type="compositionally biased region" description="Basic and acidic residues" evidence="7">
    <location>
        <begin position="1351"/>
        <end position="1363"/>
    </location>
</feature>
<feature type="compositionally biased region" description="Basic and acidic residues" evidence="7">
    <location>
        <begin position="338"/>
        <end position="367"/>
    </location>
</feature>
<feature type="compositionally biased region" description="Basic and acidic residues" evidence="7">
    <location>
        <begin position="1323"/>
        <end position="1336"/>
    </location>
</feature>
<dbReference type="InterPro" id="IPR001300">
    <property type="entry name" value="Peptidase_C2_calpain_cat"/>
</dbReference>
<dbReference type="InterPro" id="IPR018247">
    <property type="entry name" value="EF_Hand_1_Ca_BS"/>
</dbReference>
<reference evidence="11 12" key="1">
    <citation type="submission" date="2016-02" db="EMBL/GenBank/DDBJ databases">
        <title>Genome analysis of coral dinoflagellate symbionts highlights evolutionary adaptations to a symbiotic lifestyle.</title>
        <authorList>
            <person name="Aranda M."/>
            <person name="Li Y."/>
            <person name="Liew Y.J."/>
            <person name="Baumgarten S."/>
            <person name="Simakov O."/>
            <person name="Wilson M."/>
            <person name="Piel J."/>
            <person name="Ashoor H."/>
            <person name="Bougouffa S."/>
            <person name="Bajic V.B."/>
            <person name="Ryu T."/>
            <person name="Ravasi T."/>
            <person name="Bayer T."/>
            <person name="Micklem G."/>
            <person name="Kim H."/>
            <person name="Bhak J."/>
            <person name="Lajeunesse T.C."/>
            <person name="Voolstra C.R."/>
        </authorList>
    </citation>
    <scope>NUCLEOTIDE SEQUENCE [LARGE SCALE GENOMIC DNA]</scope>
    <source>
        <strain evidence="11 12">CCMP2467</strain>
    </source>
</reference>
<gene>
    <name evidence="11" type="primary">sol</name>
    <name evidence="11" type="ORF">AK812_SmicGene17721</name>
</gene>
<name>A0A1Q9DWW3_SYMMI</name>
<dbReference type="SMART" id="SM00230">
    <property type="entry name" value="CysPc"/>
    <property type="match status" value="1"/>
</dbReference>
<dbReference type="Pfam" id="PF12796">
    <property type="entry name" value="Ank_2"/>
    <property type="match status" value="1"/>
</dbReference>
<dbReference type="PROSITE" id="PS50088">
    <property type="entry name" value="ANK_REPEAT"/>
    <property type="match status" value="2"/>
</dbReference>
<evidence type="ECO:0000256" key="7">
    <source>
        <dbReference type="SAM" id="MobiDB-lite"/>
    </source>
</evidence>
<keyword evidence="3" id="KW-0040">ANK repeat</keyword>
<dbReference type="PROSITE" id="PS50222">
    <property type="entry name" value="EF_HAND_2"/>
    <property type="match status" value="1"/>
</dbReference>
<dbReference type="PROSITE" id="PS00018">
    <property type="entry name" value="EF_HAND_1"/>
    <property type="match status" value="1"/>
</dbReference>
<keyword evidence="12" id="KW-1185">Reference proteome</keyword>
<feature type="compositionally biased region" description="Basic and acidic residues" evidence="7">
    <location>
        <begin position="396"/>
        <end position="413"/>
    </location>
</feature>
<dbReference type="GO" id="GO:0004198">
    <property type="term" value="F:calcium-dependent cysteine-type endopeptidase activity"/>
    <property type="evidence" value="ECO:0007669"/>
    <property type="project" value="InterPro"/>
</dbReference>
<dbReference type="PROSITE" id="PS50297">
    <property type="entry name" value="ANK_REP_REGION"/>
    <property type="match status" value="2"/>
</dbReference>
<comment type="caution">
    <text evidence="11">The sequence shown here is derived from an EMBL/GenBank/DDBJ whole genome shotgun (WGS) entry which is preliminary data.</text>
</comment>
<dbReference type="OrthoDB" id="424753at2759"/>
<evidence type="ECO:0000256" key="2">
    <source>
        <dbReference type="ARBA" id="ARBA00022884"/>
    </source>
</evidence>
<comment type="caution">
    <text evidence="5">Lacks conserved residue(s) required for the propagation of feature annotation.</text>
</comment>
<dbReference type="InterPro" id="IPR012677">
    <property type="entry name" value="Nucleotide-bd_a/b_plait_sf"/>
</dbReference>
<keyword evidence="6" id="KW-0175">Coiled coil</keyword>
<dbReference type="Pfam" id="PF00648">
    <property type="entry name" value="Peptidase_C2"/>
    <property type="match status" value="1"/>
</dbReference>
<dbReference type="EMBL" id="LSRX01000353">
    <property type="protein sequence ID" value="OLP99662.1"/>
    <property type="molecule type" value="Genomic_DNA"/>
</dbReference>
<keyword evidence="2 4" id="KW-0694">RNA-binding</keyword>
<protein>
    <submittedName>
        <fullName evidence="11">Calpain-D</fullName>
    </submittedName>
</protein>
<dbReference type="GO" id="GO:0006508">
    <property type="term" value="P:proteolysis"/>
    <property type="evidence" value="ECO:0007669"/>
    <property type="project" value="InterPro"/>
</dbReference>
<dbReference type="Proteomes" id="UP000186817">
    <property type="component" value="Unassembled WGS sequence"/>
</dbReference>
<feature type="domain" description="Calpain catalytic" evidence="9">
    <location>
        <begin position="740"/>
        <end position="816"/>
    </location>
</feature>
<keyword evidence="1" id="KW-0106">Calcium</keyword>
<evidence type="ECO:0000313" key="12">
    <source>
        <dbReference type="Proteomes" id="UP000186817"/>
    </source>
</evidence>
<proteinExistence type="predicted"/>
<dbReference type="InterPro" id="IPR036770">
    <property type="entry name" value="Ankyrin_rpt-contain_sf"/>
</dbReference>
<feature type="compositionally biased region" description="Low complexity" evidence="7">
    <location>
        <begin position="675"/>
        <end position="692"/>
    </location>
</feature>
<evidence type="ECO:0000256" key="4">
    <source>
        <dbReference type="PROSITE-ProRule" id="PRU00176"/>
    </source>
</evidence>
<feature type="repeat" description="ANK" evidence="3">
    <location>
        <begin position="1683"/>
        <end position="1715"/>
    </location>
</feature>
<dbReference type="SMART" id="SM00248">
    <property type="entry name" value="ANK"/>
    <property type="match status" value="2"/>
</dbReference>
<feature type="repeat" description="ANK" evidence="3">
    <location>
        <begin position="1650"/>
        <end position="1682"/>
    </location>
</feature>
<evidence type="ECO:0000256" key="1">
    <source>
        <dbReference type="ARBA" id="ARBA00022837"/>
    </source>
</evidence>
<dbReference type="PANTHER" id="PTHR48025:SF1">
    <property type="entry name" value="RRM DOMAIN-CONTAINING PROTEIN"/>
    <property type="match status" value="1"/>
</dbReference>
<dbReference type="SMART" id="SM00360">
    <property type="entry name" value="RRM"/>
    <property type="match status" value="2"/>
</dbReference>
<dbReference type="InterPro" id="IPR038765">
    <property type="entry name" value="Papain-like_cys_pep_sf"/>
</dbReference>
<dbReference type="SUPFAM" id="SSF54001">
    <property type="entry name" value="Cysteine proteinases"/>
    <property type="match status" value="1"/>
</dbReference>
<dbReference type="GO" id="GO:0005634">
    <property type="term" value="C:nucleus"/>
    <property type="evidence" value="ECO:0007669"/>
    <property type="project" value="TreeGrafter"/>
</dbReference>
<dbReference type="Pfam" id="PF00076">
    <property type="entry name" value="RRM_1"/>
    <property type="match status" value="2"/>
</dbReference>
<evidence type="ECO:0000256" key="6">
    <source>
        <dbReference type="SAM" id="Coils"/>
    </source>
</evidence>
<feature type="region of interest" description="Disordered" evidence="7">
    <location>
        <begin position="1311"/>
        <end position="1371"/>
    </location>
</feature>
<feature type="region of interest" description="Disordered" evidence="7">
    <location>
        <begin position="143"/>
        <end position="168"/>
    </location>
</feature>
<dbReference type="SUPFAM" id="SSF47473">
    <property type="entry name" value="EF-hand"/>
    <property type="match status" value="1"/>
</dbReference>
<dbReference type="SUPFAM" id="SSF54928">
    <property type="entry name" value="RNA-binding domain, RBD"/>
    <property type="match status" value="2"/>
</dbReference>
<evidence type="ECO:0000256" key="5">
    <source>
        <dbReference type="PROSITE-ProRule" id="PRU00239"/>
    </source>
</evidence>
<feature type="region of interest" description="Disordered" evidence="7">
    <location>
        <begin position="333"/>
        <end position="586"/>
    </location>
</feature>
<dbReference type="Gene3D" id="1.25.40.20">
    <property type="entry name" value="Ankyrin repeat-containing domain"/>
    <property type="match status" value="1"/>
</dbReference>
<evidence type="ECO:0000259" key="8">
    <source>
        <dbReference type="PROSITE" id="PS50102"/>
    </source>
</evidence>
<dbReference type="InterPro" id="IPR002048">
    <property type="entry name" value="EF_hand_dom"/>
</dbReference>
<dbReference type="Gene3D" id="1.10.238.10">
    <property type="entry name" value="EF-hand"/>
    <property type="match status" value="1"/>
</dbReference>
<evidence type="ECO:0000259" key="9">
    <source>
        <dbReference type="PROSITE" id="PS50203"/>
    </source>
</evidence>
<dbReference type="InterPro" id="IPR002110">
    <property type="entry name" value="Ankyrin_rpt"/>
</dbReference>
<dbReference type="GO" id="GO:0003729">
    <property type="term" value="F:mRNA binding"/>
    <property type="evidence" value="ECO:0007669"/>
    <property type="project" value="TreeGrafter"/>
</dbReference>
<feature type="region of interest" description="Disordered" evidence="7">
    <location>
        <begin position="1437"/>
        <end position="1457"/>
    </location>
</feature>
<feature type="compositionally biased region" description="Low complexity" evidence="7">
    <location>
        <begin position="2244"/>
        <end position="2272"/>
    </location>
</feature>
<feature type="region of interest" description="Disordered" evidence="7">
    <location>
        <begin position="666"/>
        <end position="701"/>
    </location>
</feature>
<feature type="compositionally biased region" description="Basic and acidic residues" evidence="7">
    <location>
        <begin position="421"/>
        <end position="434"/>
    </location>
</feature>
<accession>A0A1Q9DWW3</accession>
<feature type="domain" description="EF-hand" evidence="10">
    <location>
        <begin position="2429"/>
        <end position="2464"/>
    </location>
</feature>
<feature type="coiled-coil region" evidence="6">
    <location>
        <begin position="1255"/>
        <end position="1303"/>
    </location>
</feature>
<dbReference type="InterPro" id="IPR000504">
    <property type="entry name" value="RRM_dom"/>
</dbReference>
<dbReference type="PROSITE" id="PS50203">
    <property type="entry name" value="CALPAIN_CAT"/>
    <property type="match status" value="1"/>
</dbReference>
<evidence type="ECO:0000313" key="11">
    <source>
        <dbReference type="EMBL" id="OLP99662.1"/>
    </source>
</evidence>
<dbReference type="InterPro" id="IPR035979">
    <property type="entry name" value="RBD_domain_sf"/>
</dbReference>
<feature type="compositionally biased region" description="Basic and acidic residues" evidence="7">
    <location>
        <begin position="443"/>
        <end position="576"/>
    </location>
</feature>